<keyword evidence="1" id="KW-0472">Membrane</keyword>
<dbReference type="Gene3D" id="3.40.30.10">
    <property type="entry name" value="Glutaredoxin"/>
    <property type="match status" value="1"/>
</dbReference>
<dbReference type="Proteomes" id="UP001500274">
    <property type="component" value="Unassembled WGS sequence"/>
</dbReference>
<sequence>MLCIAAFLVLLVLAAVSAKYRRLLGTAWRCVTRRVTFRPCDTSFREDVKNSMLAPLAVRAPRLVKPASIAIEVTAWIMVLSLVLSLYIVGKSGLNLFVYGTCNPQDTQACSLSAGACSIDAGADDFGSALAKGDVVGAFAAEFRSLGKTFDALPSRLKDWDAREYLPEAASYAGGYRDGLPVAVEVIDPGCRFCGELFRNIESAGFADEHNLAYIPYPIGPDAAPKFTNSPLIADYLTAVRLTEQDDVPAMGGTDWRILEHIFTGERPDGVAWQIWFNEQASADEAETQLQDWLAEAGYDAADINDVARLAASDRVHDIVADGKRIVEQEIRTATVPTLIADGALHPGVVSVDKLQGMR</sequence>
<keyword evidence="1" id="KW-1133">Transmembrane helix</keyword>
<gene>
    <name evidence="2" type="ORF">GCM10009862_28570</name>
</gene>
<keyword evidence="3" id="KW-1185">Reference proteome</keyword>
<dbReference type="InterPro" id="IPR036249">
    <property type="entry name" value="Thioredoxin-like_sf"/>
</dbReference>
<organism evidence="2 3">
    <name type="scientific">Microbacterium binotii</name>
    <dbReference type="NCBI Taxonomy" id="462710"/>
    <lineage>
        <taxon>Bacteria</taxon>
        <taxon>Bacillati</taxon>
        <taxon>Actinomycetota</taxon>
        <taxon>Actinomycetes</taxon>
        <taxon>Micrococcales</taxon>
        <taxon>Microbacteriaceae</taxon>
        <taxon>Microbacterium</taxon>
    </lineage>
</organism>
<comment type="caution">
    <text evidence="2">The sequence shown here is derived from an EMBL/GenBank/DDBJ whole genome shotgun (WGS) entry which is preliminary data.</text>
</comment>
<keyword evidence="1" id="KW-0812">Transmembrane</keyword>
<reference evidence="2 3" key="1">
    <citation type="journal article" date="2019" name="Int. J. Syst. Evol. Microbiol.">
        <title>The Global Catalogue of Microorganisms (GCM) 10K type strain sequencing project: providing services to taxonomists for standard genome sequencing and annotation.</title>
        <authorList>
            <consortium name="The Broad Institute Genomics Platform"/>
            <consortium name="The Broad Institute Genome Sequencing Center for Infectious Disease"/>
            <person name="Wu L."/>
            <person name="Ma J."/>
        </authorList>
    </citation>
    <scope>NUCLEOTIDE SEQUENCE [LARGE SCALE GENOMIC DNA]</scope>
    <source>
        <strain evidence="2 3">JCM 16365</strain>
    </source>
</reference>
<dbReference type="EMBL" id="BAAARI010000036">
    <property type="protein sequence ID" value="GAA2588414.1"/>
    <property type="molecule type" value="Genomic_DNA"/>
</dbReference>
<proteinExistence type="predicted"/>
<dbReference type="RefSeq" id="WP_344230616.1">
    <property type="nucleotide sequence ID" value="NZ_BAAARI010000036.1"/>
</dbReference>
<accession>A0ABN3PL09</accession>
<evidence type="ECO:0000313" key="3">
    <source>
        <dbReference type="Proteomes" id="UP001500274"/>
    </source>
</evidence>
<feature type="transmembrane region" description="Helical" evidence="1">
    <location>
        <begin position="69"/>
        <end position="89"/>
    </location>
</feature>
<name>A0ABN3PL09_9MICO</name>
<protein>
    <recommendedName>
        <fullName evidence="4">Thioredoxin-like fold domain-containing protein</fullName>
    </recommendedName>
</protein>
<evidence type="ECO:0000256" key="1">
    <source>
        <dbReference type="SAM" id="Phobius"/>
    </source>
</evidence>
<evidence type="ECO:0008006" key="4">
    <source>
        <dbReference type="Google" id="ProtNLM"/>
    </source>
</evidence>
<evidence type="ECO:0000313" key="2">
    <source>
        <dbReference type="EMBL" id="GAA2588414.1"/>
    </source>
</evidence>
<dbReference type="SUPFAM" id="SSF52833">
    <property type="entry name" value="Thioredoxin-like"/>
    <property type="match status" value="1"/>
</dbReference>